<evidence type="ECO:0000256" key="5">
    <source>
        <dbReference type="SAM" id="MobiDB-lite"/>
    </source>
</evidence>
<feature type="domain" description="HTH myb-type" evidence="7">
    <location>
        <begin position="1"/>
        <end position="57"/>
    </location>
</feature>
<dbReference type="PANTHER" id="PTHR45614:SF25">
    <property type="entry name" value="MYB PROTEIN"/>
    <property type="match status" value="1"/>
</dbReference>
<dbReference type="CDD" id="cd00167">
    <property type="entry name" value="SANT"/>
    <property type="match status" value="2"/>
</dbReference>
<dbReference type="GO" id="GO:0045944">
    <property type="term" value="P:positive regulation of transcription by RNA polymerase II"/>
    <property type="evidence" value="ECO:0007669"/>
    <property type="project" value="TreeGrafter"/>
</dbReference>
<sequence>MDKHNKKGPWTQAEDQALLALVQEMGPQNWVRIAAALQFRSPKQCRERYHQNLKPTLNKRPISDDEGAVIEDLVNRLGKKWAEIARLLNNGRSDNAIKNWWNGGANKRRRGLSLLDAPPGAEGPPPAIVTHCTIPSSSSSSSSASSSVPAIAPLVRSTESATVNGHLMASATPTDLAPSSLPVQSTYIQGPIYHSSASSTLSPTRQSSACGPHPPLLPPMTLIPQHIPYAEPTQHLLHQSTNPNHASYYGPTSSFWSRPQSQISSNLPRAPPQPPLISTNPQAHHHSSHSKSQSELPSLSTSLFLGARRTSDSQADHTVITQHFNHPTGPSRRSSVAFLDSAGISKRQNHGTAVSPISFSRRLSAASIAPSASNSSSASSVLSFNPSATLGPILPAPAMLASGMSSSHPGSLPTSASGPIDAYSPTSSSESKLGILPAKFTTATATKQPSQSSPITDQKPPYSDSSCGQALSQPRVKLHDLLNDPEDERAKTDTLSGPMKIIDHQS</sequence>
<dbReference type="GO" id="GO:0033993">
    <property type="term" value="P:response to lipid"/>
    <property type="evidence" value="ECO:0007669"/>
    <property type="project" value="UniProtKB-ARBA"/>
</dbReference>
<dbReference type="GO" id="GO:0005634">
    <property type="term" value="C:nucleus"/>
    <property type="evidence" value="ECO:0007669"/>
    <property type="project" value="UniProtKB-SubCell"/>
</dbReference>
<reference evidence="9" key="1">
    <citation type="submission" date="2016-03" db="EMBL/GenBank/DDBJ databases">
        <authorList>
            <person name="Devillers H."/>
        </authorList>
    </citation>
    <scope>NUCLEOTIDE SEQUENCE [LARGE SCALE GENOMIC DNA]</scope>
</reference>
<dbReference type="InterPro" id="IPR001005">
    <property type="entry name" value="SANT/Myb"/>
</dbReference>
<dbReference type="PROSITE" id="PS51294">
    <property type="entry name" value="HTH_MYB"/>
    <property type="match status" value="2"/>
</dbReference>
<dbReference type="PANTHER" id="PTHR45614">
    <property type="entry name" value="MYB PROTEIN-RELATED"/>
    <property type="match status" value="1"/>
</dbReference>
<keyword evidence="2" id="KW-0677">Repeat</keyword>
<dbReference type="GO" id="GO:0000278">
    <property type="term" value="P:mitotic cell cycle"/>
    <property type="evidence" value="ECO:0007669"/>
    <property type="project" value="TreeGrafter"/>
</dbReference>
<dbReference type="GO" id="GO:1902584">
    <property type="term" value="P:positive regulation of response to water deprivation"/>
    <property type="evidence" value="ECO:0007669"/>
    <property type="project" value="UniProtKB-ARBA"/>
</dbReference>
<feature type="compositionally biased region" description="Polar residues" evidence="5">
    <location>
        <begin position="239"/>
        <end position="267"/>
    </location>
</feature>
<evidence type="ECO:0000259" key="7">
    <source>
        <dbReference type="PROSITE" id="PS51294"/>
    </source>
</evidence>
<name>A0A1G4IYN2_9SACH</name>
<feature type="compositionally biased region" description="Polar residues" evidence="5">
    <location>
        <begin position="463"/>
        <end position="472"/>
    </location>
</feature>
<evidence type="ECO:0000313" key="8">
    <source>
        <dbReference type="EMBL" id="SCU82324.1"/>
    </source>
</evidence>
<keyword evidence="4" id="KW-0539">Nucleus</keyword>
<feature type="domain" description="Myb-like" evidence="6">
    <location>
        <begin position="54"/>
        <end position="102"/>
    </location>
</feature>
<protein>
    <submittedName>
        <fullName evidence="8">LADA_0C04478g1_1</fullName>
    </submittedName>
</protein>
<feature type="region of interest" description="Disordered" evidence="5">
    <location>
        <begin position="239"/>
        <end position="298"/>
    </location>
</feature>
<organism evidence="8 9">
    <name type="scientific">Lachancea dasiensis</name>
    <dbReference type="NCBI Taxonomy" id="1072105"/>
    <lineage>
        <taxon>Eukaryota</taxon>
        <taxon>Fungi</taxon>
        <taxon>Dikarya</taxon>
        <taxon>Ascomycota</taxon>
        <taxon>Saccharomycotina</taxon>
        <taxon>Saccharomycetes</taxon>
        <taxon>Saccharomycetales</taxon>
        <taxon>Saccharomycetaceae</taxon>
        <taxon>Lachancea</taxon>
    </lineage>
</organism>
<feature type="domain" description="HTH myb-type" evidence="7">
    <location>
        <begin position="58"/>
        <end position="109"/>
    </location>
</feature>
<evidence type="ECO:0000256" key="3">
    <source>
        <dbReference type="ARBA" id="ARBA00023125"/>
    </source>
</evidence>
<evidence type="ECO:0000313" key="9">
    <source>
        <dbReference type="Proteomes" id="UP000190274"/>
    </source>
</evidence>
<feature type="region of interest" description="Disordered" evidence="5">
    <location>
        <begin position="197"/>
        <end position="216"/>
    </location>
</feature>
<dbReference type="GO" id="GO:0050891">
    <property type="term" value="P:multicellular organismal-level water homeostasis"/>
    <property type="evidence" value="ECO:0007669"/>
    <property type="project" value="UniProtKB-ARBA"/>
</dbReference>
<dbReference type="STRING" id="1266660.A0A1G4IYN2"/>
<dbReference type="Pfam" id="PF13921">
    <property type="entry name" value="Myb_DNA-bind_6"/>
    <property type="match status" value="1"/>
</dbReference>
<keyword evidence="3" id="KW-0238">DNA-binding</keyword>
<evidence type="ECO:0000256" key="1">
    <source>
        <dbReference type="ARBA" id="ARBA00004123"/>
    </source>
</evidence>
<dbReference type="Proteomes" id="UP000190274">
    <property type="component" value="Chromosome C"/>
</dbReference>
<keyword evidence="9" id="KW-1185">Reference proteome</keyword>
<evidence type="ECO:0000256" key="4">
    <source>
        <dbReference type="ARBA" id="ARBA00023242"/>
    </source>
</evidence>
<feature type="compositionally biased region" description="Basic and acidic residues" evidence="5">
    <location>
        <begin position="477"/>
        <end position="492"/>
    </location>
</feature>
<evidence type="ECO:0000256" key="2">
    <source>
        <dbReference type="ARBA" id="ARBA00022737"/>
    </source>
</evidence>
<proteinExistence type="predicted"/>
<dbReference type="InterPro" id="IPR009057">
    <property type="entry name" value="Homeodomain-like_sf"/>
</dbReference>
<dbReference type="OrthoDB" id="2143914at2759"/>
<feature type="domain" description="Myb-like" evidence="6">
    <location>
        <begin position="2"/>
        <end position="53"/>
    </location>
</feature>
<dbReference type="GO" id="GO:0000981">
    <property type="term" value="F:DNA-binding transcription factor activity, RNA polymerase II-specific"/>
    <property type="evidence" value="ECO:0007669"/>
    <property type="project" value="TreeGrafter"/>
</dbReference>
<dbReference type="PROSITE" id="PS50090">
    <property type="entry name" value="MYB_LIKE"/>
    <property type="match status" value="2"/>
</dbReference>
<dbReference type="InterPro" id="IPR017930">
    <property type="entry name" value="Myb_dom"/>
</dbReference>
<dbReference type="FunFam" id="1.10.10.60:FF:000355">
    <property type="entry name" value="Transcription factor MYB124"/>
    <property type="match status" value="1"/>
</dbReference>
<evidence type="ECO:0000259" key="6">
    <source>
        <dbReference type="PROSITE" id="PS50090"/>
    </source>
</evidence>
<feature type="region of interest" description="Disordered" evidence="5">
    <location>
        <begin position="403"/>
        <end position="506"/>
    </location>
</feature>
<feature type="compositionally biased region" description="Polar residues" evidence="5">
    <location>
        <begin position="197"/>
        <end position="209"/>
    </location>
</feature>
<feature type="compositionally biased region" description="Polar residues" evidence="5">
    <location>
        <begin position="403"/>
        <end position="417"/>
    </location>
</feature>
<dbReference type="GO" id="GO:0032875">
    <property type="term" value="P:regulation of DNA endoreduplication"/>
    <property type="evidence" value="ECO:0007669"/>
    <property type="project" value="UniProtKB-ARBA"/>
</dbReference>
<dbReference type="GO" id="GO:2000037">
    <property type="term" value="P:regulation of stomatal complex patterning"/>
    <property type="evidence" value="ECO:0007669"/>
    <property type="project" value="UniProtKB-ARBA"/>
</dbReference>
<accession>A0A1G4IYN2</accession>
<dbReference type="GO" id="GO:1902806">
    <property type="term" value="P:regulation of cell cycle G1/S phase transition"/>
    <property type="evidence" value="ECO:0007669"/>
    <property type="project" value="UniProtKB-ARBA"/>
</dbReference>
<dbReference type="AlphaFoldDB" id="A0A1G4IYN2"/>
<gene>
    <name evidence="8" type="ORF">LADA_0C04478G</name>
</gene>
<comment type="subcellular location">
    <subcellularLocation>
        <location evidence="1">Nucleus</location>
    </subcellularLocation>
</comment>
<dbReference type="GO" id="GO:0000978">
    <property type="term" value="F:RNA polymerase II cis-regulatory region sequence-specific DNA binding"/>
    <property type="evidence" value="ECO:0007669"/>
    <property type="project" value="TreeGrafter"/>
</dbReference>
<feature type="compositionally biased region" description="Polar residues" evidence="5">
    <location>
        <begin position="441"/>
        <end position="456"/>
    </location>
</feature>
<dbReference type="SUPFAM" id="SSF46689">
    <property type="entry name" value="Homeodomain-like"/>
    <property type="match status" value="1"/>
</dbReference>
<dbReference type="Gene3D" id="1.10.10.60">
    <property type="entry name" value="Homeodomain-like"/>
    <property type="match status" value="2"/>
</dbReference>
<dbReference type="EMBL" id="LT598459">
    <property type="protein sequence ID" value="SCU82324.1"/>
    <property type="molecule type" value="Genomic_DNA"/>
</dbReference>
<dbReference type="SMART" id="SM00717">
    <property type="entry name" value="SANT"/>
    <property type="match status" value="2"/>
</dbReference>
<dbReference type="InterPro" id="IPR050560">
    <property type="entry name" value="MYB_TF"/>
</dbReference>
<dbReference type="GO" id="GO:1901002">
    <property type="term" value="P:positive regulation of response to salt stress"/>
    <property type="evidence" value="ECO:0007669"/>
    <property type="project" value="UniProtKB-ARBA"/>
</dbReference>